<accession>A0A9P5TG62</accession>
<dbReference type="EMBL" id="JADNYJ010000177">
    <property type="protein sequence ID" value="KAF8876870.1"/>
    <property type="molecule type" value="Genomic_DNA"/>
</dbReference>
<feature type="compositionally biased region" description="Basic and acidic residues" evidence="1">
    <location>
        <begin position="58"/>
        <end position="79"/>
    </location>
</feature>
<feature type="compositionally biased region" description="Acidic residues" evidence="1">
    <location>
        <begin position="80"/>
        <end position="97"/>
    </location>
</feature>
<protein>
    <submittedName>
        <fullName evidence="2">Uncharacterized protein</fullName>
    </submittedName>
</protein>
<dbReference type="AlphaFoldDB" id="A0A9P5TG62"/>
<sequence>MHNPIKAHLPLITTRIEFTVNKLPPLPSIMLWENLEQCIRQQIRRSRTPYSCQMPSLEQKRLESERRSREHTPSSHFDGESEVSDDESMTSESEMEMQGDMKGKVAKPPGKRALGWDEEKYNMLMKCVNELATEKLDVKKCFSKQKPEIVQNVIQIAMRKLKIFDVYASDWPEPVIEETWVITKDSPTATRHFQMQEKDVMIWLQKETLLFEAATKIRLKYHIPGNPPPRPSCFGYNHPHKSRAIAIKMTVISRDWFTIWMGFLSYLIAQTTTYGDKASTPLPCWCQLLLSRGFTDIWLSGLLASTICLFGAHNPRVGVFIQWTEQQVALPAVEWFLSHEIPIWFVWSKKEEDAITANSKLAYLRPPNEVLQNALQILFQSPSLPLATLIVKHFFNLELSNPINDITLNLLRLDDSSSFVLNHILSIFSKEDNSHLDEDAVSLPSQTMIERSSSHEQIFNDWKDYFTARDKRQMELELVQTPEEWRVLSSSGGVELYVRVRVKKSDYEETLGRYGSKQQRYSSFFNEWDFCLEFAGILVLGPYDPNYDDDDDVYWHPDPAVQNDSNNSNEPVPFQVPHPSHETEAREERGISQGPMNVDEQTGDERDSGPKLYSEDIVDSLNWVYSYVVALGASLHNKESLPKEHIFEALGIVSSTSWNLLSDSEQSAIRTFVTRLSFKSQMVVPHLPKDLDDLSDENFLSLSSLYDFRCLRSPVTGVFVFHSPKSSAVNWSLGVKSARAALYVCRHIISNPASHTLLTVAHRLLDRSIPFHTLISMPSCSAEKPVAKPFTPSSFRCEGYKFTLADFDGALLYCKAISRRLEGRTAILRGGILSRIAREFLSIDDVLTGPSVEVTLHHCSFVTSSEHEGENYWDDDLTDDEIATLCGTYVMYTGHGHQTKTISWFPPPSVWDESAFNWLEWTERDEIFFSDLVKGIEQGKIQPLTHKQWRDRLRGHAHSRNVIENNVRCSNEYLLQKLSRI</sequence>
<evidence type="ECO:0000313" key="3">
    <source>
        <dbReference type="Proteomes" id="UP000724874"/>
    </source>
</evidence>
<reference evidence="2" key="1">
    <citation type="submission" date="2020-11" db="EMBL/GenBank/DDBJ databases">
        <authorList>
            <consortium name="DOE Joint Genome Institute"/>
            <person name="Ahrendt S."/>
            <person name="Riley R."/>
            <person name="Andreopoulos W."/>
            <person name="LaButti K."/>
            <person name="Pangilinan J."/>
            <person name="Ruiz-duenas F.J."/>
            <person name="Barrasa J.M."/>
            <person name="Sanchez-Garcia M."/>
            <person name="Camarero S."/>
            <person name="Miyauchi S."/>
            <person name="Serrano A."/>
            <person name="Linde D."/>
            <person name="Babiker R."/>
            <person name="Drula E."/>
            <person name="Ayuso-Fernandez I."/>
            <person name="Pacheco R."/>
            <person name="Padilla G."/>
            <person name="Ferreira P."/>
            <person name="Barriuso J."/>
            <person name="Kellner H."/>
            <person name="Castanera R."/>
            <person name="Alfaro M."/>
            <person name="Ramirez L."/>
            <person name="Pisabarro A.G."/>
            <person name="Kuo A."/>
            <person name="Tritt A."/>
            <person name="Lipzen A."/>
            <person name="He G."/>
            <person name="Yan M."/>
            <person name="Ng V."/>
            <person name="Cullen D."/>
            <person name="Martin F."/>
            <person name="Rosso M.-N."/>
            <person name="Henrissat B."/>
            <person name="Hibbett D."/>
            <person name="Martinez A.T."/>
            <person name="Grigoriev I.V."/>
        </authorList>
    </citation>
    <scope>NUCLEOTIDE SEQUENCE</scope>
    <source>
        <strain evidence="2">AH 44721</strain>
    </source>
</reference>
<keyword evidence="3" id="KW-1185">Reference proteome</keyword>
<feature type="region of interest" description="Disordered" evidence="1">
    <location>
        <begin position="550"/>
        <end position="611"/>
    </location>
</feature>
<name>A0A9P5TG62_GYMJU</name>
<comment type="caution">
    <text evidence="2">The sequence shown here is derived from an EMBL/GenBank/DDBJ whole genome shotgun (WGS) entry which is preliminary data.</text>
</comment>
<organism evidence="2 3">
    <name type="scientific">Gymnopilus junonius</name>
    <name type="common">Spectacular rustgill mushroom</name>
    <name type="synonym">Gymnopilus spectabilis subsp. junonius</name>
    <dbReference type="NCBI Taxonomy" id="109634"/>
    <lineage>
        <taxon>Eukaryota</taxon>
        <taxon>Fungi</taxon>
        <taxon>Dikarya</taxon>
        <taxon>Basidiomycota</taxon>
        <taxon>Agaricomycotina</taxon>
        <taxon>Agaricomycetes</taxon>
        <taxon>Agaricomycetidae</taxon>
        <taxon>Agaricales</taxon>
        <taxon>Agaricineae</taxon>
        <taxon>Hymenogastraceae</taxon>
        <taxon>Gymnopilus</taxon>
    </lineage>
</organism>
<evidence type="ECO:0000256" key="1">
    <source>
        <dbReference type="SAM" id="MobiDB-lite"/>
    </source>
</evidence>
<dbReference type="Proteomes" id="UP000724874">
    <property type="component" value="Unassembled WGS sequence"/>
</dbReference>
<feature type="region of interest" description="Disordered" evidence="1">
    <location>
        <begin position="50"/>
        <end position="111"/>
    </location>
</feature>
<proteinExistence type="predicted"/>
<feature type="compositionally biased region" description="Basic and acidic residues" evidence="1">
    <location>
        <begin position="579"/>
        <end position="590"/>
    </location>
</feature>
<evidence type="ECO:0000313" key="2">
    <source>
        <dbReference type="EMBL" id="KAF8876870.1"/>
    </source>
</evidence>
<dbReference type="OrthoDB" id="3270336at2759"/>
<gene>
    <name evidence="2" type="ORF">CPB84DRAFT_1852819</name>
</gene>